<gene>
    <name evidence="2" type="ORF">BO71DRAFT_427579</name>
</gene>
<proteinExistence type="predicted"/>
<dbReference type="AlphaFoldDB" id="A0A319EYJ1"/>
<keyword evidence="3" id="KW-1185">Reference proteome</keyword>
<reference evidence="2 3" key="1">
    <citation type="submission" date="2018-02" db="EMBL/GenBank/DDBJ databases">
        <title>The genomes of Aspergillus section Nigri reveals drivers in fungal speciation.</title>
        <authorList>
            <consortium name="DOE Joint Genome Institute"/>
            <person name="Vesth T.C."/>
            <person name="Nybo J."/>
            <person name="Theobald S."/>
            <person name="Brandl J."/>
            <person name="Frisvad J.C."/>
            <person name="Nielsen K.F."/>
            <person name="Lyhne E.K."/>
            <person name="Kogle M.E."/>
            <person name="Kuo A."/>
            <person name="Riley R."/>
            <person name="Clum A."/>
            <person name="Nolan M."/>
            <person name="Lipzen A."/>
            <person name="Salamov A."/>
            <person name="Henrissat B."/>
            <person name="Wiebenga A."/>
            <person name="De vries R.P."/>
            <person name="Grigoriev I.V."/>
            <person name="Mortensen U.H."/>
            <person name="Andersen M.R."/>
            <person name="Baker S.E."/>
        </authorList>
    </citation>
    <scope>NUCLEOTIDE SEQUENCE [LARGE SCALE GENOMIC DNA]</scope>
    <source>
        <strain evidence="2 3">CBS 707.79</strain>
    </source>
</reference>
<feature type="compositionally biased region" description="Basic and acidic residues" evidence="1">
    <location>
        <begin position="44"/>
        <end position="60"/>
    </location>
</feature>
<feature type="region of interest" description="Disordered" evidence="1">
    <location>
        <begin position="36"/>
        <end position="76"/>
    </location>
</feature>
<organism evidence="2 3">
    <name type="scientific">Aspergillus ellipticus CBS 707.79</name>
    <dbReference type="NCBI Taxonomy" id="1448320"/>
    <lineage>
        <taxon>Eukaryota</taxon>
        <taxon>Fungi</taxon>
        <taxon>Dikarya</taxon>
        <taxon>Ascomycota</taxon>
        <taxon>Pezizomycotina</taxon>
        <taxon>Eurotiomycetes</taxon>
        <taxon>Eurotiomycetidae</taxon>
        <taxon>Eurotiales</taxon>
        <taxon>Aspergillaceae</taxon>
        <taxon>Aspergillus</taxon>
        <taxon>Aspergillus subgen. Circumdati</taxon>
    </lineage>
</organism>
<accession>A0A319EYJ1</accession>
<dbReference type="VEuPathDB" id="FungiDB:BO71DRAFT_427579"/>
<protein>
    <submittedName>
        <fullName evidence="2">Uncharacterized protein</fullName>
    </submittedName>
</protein>
<dbReference type="EMBL" id="KZ825831">
    <property type="protein sequence ID" value="PYH96942.1"/>
    <property type="molecule type" value="Genomic_DNA"/>
</dbReference>
<evidence type="ECO:0000256" key="1">
    <source>
        <dbReference type="SAM" id="MobiDB-lite"/>
    </source>
</evidence>
<dbReference type="Proteomes" id="UP000247810">
    <property type="component" value="Unassembled WGS sequence"/>
</dbReference>
<sequence length="76" mass="8495">MLDDACIHGRSTVHVRPLRYARDGISDIHILQGTRSLSSLQSPDTHRRPKPECHAPERYSDPSTADGGHPQRQPDT</sequence>
<name>A0A319EYJ1_9EURO</name>
<evidence type="ECO:0000313" key="2">
    <source>
        <dbReference type="EMBL" id="PYH96942.1"/>
    </source>
</evidence>
<evidence type="ECO:0000313" key="3">
    <source>
        <dbReference type="Proteomes" id="UP000247810"/>
    </source>
</evidence>